<keyword evidence="2" id="KW-0808">Transferase</keyword>
<reference evidence="2 3" key="1">
    <citation type="submission" date="2015-08" db="EMBL/GenBank/DDBJ databases">
        <title>Genome sequence of the pristinamycin over-producing bacterium Streptomyces pristinaespiralis HCCB10218.</title>
        <authorList>
            <person name="Tian J."/>
            <person name="Yang J."/>
            <person name="Li L."/>
            <person name="Ruan L."/>
            <person name="Wei W."/>
            <person name="Zheng G."/>
            <person name="Wei Z."/>
            <person name="Yang S."/>
            <person name="Ge M."/>
            <person name="Jiang W."/>
            <person name="Lu Y."/>
        </authorList>
    </citation>
    <scope>NUCLEOTIDE SEQUENCE [LARGE SCALE GENOMIC DNA]</scope>
    <source>
        <strain evidence="2 3">HCCB 10218</strain>
    </source>
</reference>
<keyword evidence="2" id="KW-0418">Kinase</keyword>
<feature type="compositionally biased region" description="Polar residues" evidence="1">
    <location>
        <begin position="49"/>
        <end position="58"/>
    </location>
</feature>
<organism evidence="2">
    <name type="scientific">Streptomyces pristinaespiralis</name>
    <dbReference type="NCBI Taxonomy" id="38300"/>
    <lineage>
        <taxon>Bacteria</taxon>
        <taxon>Bacillati</taxon>
        <taxon>Actinomycetota</taxon>
        <taxon>Actinomycetes</taxon>
        <taxon>Kitasatosporales</taxon>
        <taxon>Streptomycetaceae</taxon>
        <taxon>Streptomyces</taxon>
    </lineage>
</organism>
<dbReference type="STRING" id="38300.SPRI_6830"/>
<dbReference type="Proteomes" id="UP000060513">
    <property type="component" value="Chromosome"/>
</dbReference>
<feature type="compositionally biased region" description="Basic and acidic residues" evidence="1">
    <location>
        <begin position="64"/>
        <end position="73"/>
    </location>
</feature>
<name>A0A0M5ISG7_STRPR</name>
<evidence type="ECO:0000313" key="3">
    <source>
        <dbReference type="Proteomes" id="UP000060513"/>
    </source>
</evidence>
<dbReference type="KEGG" id="spri:SPRI_6830"/>
<dbReference type="PATRIC" id="fig|38300.4.peg.7146"/>
<sequence>MLRLSAGSEGELSPPVRTAHTASARPTTSPRSRQAPTPAHAPGVRPPTDVSTLTTVTVQLPEPAGRRPDDPPPKPRLLHMSPGQSAEFGRGAPGAPLPIPLHDPGVSRCAGQITAVEDYWRLSNYSSVATYVVENLEGAGEHIKVAPGRIGAPVPFELSRVVLPSVGDPVEFKVFAPQHAYADPGCDPASGEPTATPFSLNPTAKYFLVLLALCEPRLRSASSAAVPGVGGVVERLRPLPSCHDLTRSAVNYHIDYLVTTKLRMREERDGPSGDGGKRERLVSLALRFDLVREEHLSMLPPLVRH</sequence>
<keyword evidence="2" id="KW-0723">Serine/threonine-protein kinase</keyword>
<feature type="region of interest" description="Disordered" evidence="1">
    <location>
        <begin position="1"/>
        <end position="99"/>
    </location>
</feature>
<gene>
    <name evidence="2" type="ORF">SPRI_6830</name>
</gene>
<protein>
    <submittedName>
        <fullName evidence="2">Serine/threonine protein kinase</fullName>
    </submittedName>
</protein>
<dbReference type="AlphaFoldDB" id="A0A0M5ISG7"/>
<evidence type="ECO:0000313" key="2">
    <source>
        <dbReference type="EMBL" id="ALC25136.1"/>
    </source>
</evidence>
<feature type="compositionally biased region" description="Polar residues" evidence="1">
    <location>
        <begin position="20"/>
        <end position="35"/>
    </location>
</feature>
<accession>A0A0M5ISG7</accession>
<dbReference type="GO" id="GO:0004674">
    <property type="term" value="F:protein serine/threonine kinase activity"/>
    <property type="evidence" value="ECO:0007669"/>
    <property type="project" value="UniProtKB-KW"/>
</dbReference>
<dbReference type="EMBL" id="CP011340">
    <property type="protein sequence ID" value="ALC25136.1"/>
    <property type="molecule type" value="Genomic_DNA"/>
</dbReference>
<evidence type="ECO:0000256" key="1">
    <source>
        <dbReference type="SAM" id="MobiDB-lite"/>
    </source>
</evidence>
<proteinExistence type="predicted"/>